<sequence length="80" mass="9232">MRQQPNTSIEQFTIGYKALLDTEWIDDPANPIDHIKGFIGQGETIWLHPDHSGIGPVWQQARLVDKTLRFVHLHDFKKIA</sequence>
<dbReference type="Proteomes" id="UP000653797">
    <property type="component" value="Unassembled WGS sequence"/>
</dbReference>
<reference evidence="1" key="1">
    <citation type="submission" date="2020-09" db="EMBL/GenBank/DDBJ databases">
        <authorList>
            <person name="Kim M.K."/>
        </authorList>
    </citation>
    <scope>NUCLEOTIDE SEQUENCE</scope>
    <source>
        <strain evidence="1">BT704</strain>
    </source>
</reference>
<name>A0A927B5V5_9BACT</name>
<dbReference type="EMBL" id="JACXAA010000009">
    <property type="protein sequence ID" value="MBD2755806.1"/>
    <property type="molecule type" value="Genomic_DNA"/>
</dbReference>
<comment type="caution">
    <text evidence="1">The sequence shown here is derived from an EMBL/GenBank/DDBJ whole genome shotgun (WGS) entry which is preliminary data.</text>
</comment>
<evidence type="ECO:0000313" key="2">
    <source>
        <dbReference type="Proteomes" id="UP000653797"/>
    </source>
</evidence>
<protein>
    <submittedName>
        <fullName evidence="1">Uncharacterized protein</fullName>
    </submittedName>
</protein>
<accession>A0A927B5V5</accession>
<keyword evidence="2" id="KW-1185">Reference proteome</keyword>
<dbReference type="RefSeq" id="WP_191041421.1">
    <property type="nucleotide sequence ID" value="NZ_JACXAA010000009.1"/>
</dbReference>
<dbReference type="AlphaFoldDB" id="A0A927B5V5"/>
<organism evidence="1 2">
    <name type="scientific">Spirosoma validum</name>
    <dbReference type="NCBI Taxonomy" id="2771355"/>
    <lineage>
        <taxon>Bacteria</taxon>
        <taxon>Pseudomonadati</taxon>
        <taxon>Bacteroidota</taxon>
        <taxon>Cytophagia</taxon>
        <taxon>Cytophagales</taxon>
        <taxon>Cytophagaceae</taxon>
        <taxon>Spirosoma</taxon>
    </lineage>
</organism>
<evidence type="ECO:0000313" key="1">
    <source>
        <dbReference type="EMBL" id="MBD2755806.1"/>
    </source>
</evidence>
<proteinExistence type="predicted"/>
<gene>
    <name evidence="1" type="ORF">IC230_23080</name>
</gene>